<dbReference type="Proteomes" id="UP000027195">
    <property type="component" value="Unassembled WGS sequence"/>
</dbReference>
<comment type="pathway">
    <text evidence="1 8">Glycan metabolism; pectin degradation; 2-dehydro-3-deoxy-D-gluconate from pectin: step 1/5.</text>
</comment>
<dbReference type="Pfam" id="PF01095">
    <property type="entry name" value="Pectinesterase"/>
    <property type="match status" value="1"/>
</dbReference>
<dbReference type="GO" id="GO:0042545">
    <property type="term" value="P:cell wall modification"/>
    <property type="evidence" value="ECO:0007669"/>
    <property type="project" value="UniProtKB-UniRule"/>
</dbReference>
<organism evidence="10 11">
    <name type="scientific">Botryobasidium botryosum (strain FD-172 SS1)</name>
    <dbReference type="NCBI Taxonomy" id="930990"/>
    <lineage>
        <taxon>Eukaryota</taxon>
        <taxon>Fungi</taxon>
        <taxon>Dikarya</taxon>
        <taxon>Basidiomycota</taxon>
        <taxon>Agaricomycotina</taxon>
        <taxon>Agaricomycetes</taxon>
        <taxon>Cantharellales</taxon>
        <taxon>Botryobasidiaceae</taxon>
        <taxon>Botryobasidium</taxon>
    </lineage>
</organism>
<dbReference type="PANTHER" id="PTHR31321:SF127">
    <property type="entry name" value="PECTINESTERASE"/>
    <property type="match status" value="1"/>
</dbReference>
<dbReference type="InParanoid" id="A0A067M3Y1"/>
<sequence>MLPHPRQSSMDKTSCSAKEAFRRAREGRSPAHATMYDSDVLPDVEGRHGMECADTSSCHKPTRIYLFELGDPLVFWLQYKRTNPSVEKITHSIVLTMFGKVLVLFALAVTGLCASSPPSGSITVGPGGKYSTLSAALQDTSSSVYFIYGTSIKERVVINRSNIKIYGQTSNAAGYANNQVTITNNIPASSAGSNEASATISVKGSDVSIYNVNIANTYGQGSQAIALSVDGTRFGGYGIKLTGYQDTYLGNQGLQFIGKSYISGATDFIFGQRSSLWITGTTIETVGTGWITASGRSTEDAFYYVIDKCTIIGTGTQNLGRPWRNYARVVFQNSNIGSHVQAAGWTIWSTATPNTDHILFGEYNNSGGGAWRTGRASFATKLSSGLSLSTVFGGSTSWVDSAYL</sequence>
<dbReference type="GO" id="GO:0005576">
    <property type="term" value="C:extracellular region"/>
    <property type="evidence" value="ECO:0007669"/>
    <property type="project" value="UniProtKB-SubCell"/>
</dbReference>
<dbReference type="GO" id="GO:0030599">
    <property type="term" value="F:pectinesterase activity"/>
    <property type="evidence" value="ECO:0007669"/>
    <property type="project" value="UniProtKB-UniRule"/>
</dbReference>
<name>A0A067M3Y1_BOTB1</name>
<dbReference type="PROSITE" id="PS00503">
    <property type="entry name" value="PECTINESTERASE_2"/>
    <property type="match status" value="1"/>
</dbReference>
<reference evidence="11" key="1">
    <citation type="journal article" date="2014" name="Proc. Natl. Acad. Sci. U.S.A.">
        <title>Extensive sampling of basidiomycete genomes demonstrates inadequacy of the white-rot/brown-rot paradigm for wood decay fungi.</title>
        <authorList>
            <person name="Riley R."/>
            <person name="Salamov A.A."/>
            <person name="Brown D.W."/>
            <person name="Nagy L.G."/>
            <person name="Floudas D."/>
            <person name="Held B.W."/>
            <person name="Levasseur A."/>
            <person name="Lombard V."/>
            <person name="Morin E."/>
            <person name="Otillar R."/>
            <person name="Lindquist E.A."/>
            <person name="Sun H."/>
            <person name="LaButti K.M."/>
            <person name="Schmutz J."/>
            <person name="Jabbour D."/>
            <person name="Luo H."/>
            <person name="Baker S.E."/>
            <person name="Pisabarro A.G."/>
            <person name="Walton J.D."/>
            <person name="Blanchette R.A."/>
            <person name="Henrissat B."/>
            <person name="Martin F."/>
            <person name="Cullen D."/>
            <person name="Hibbett D.S."/>
            <person name="Grigoriev I.V."/>
        </authorList>
    </citation>
    <scope>NUCLEOTIDE SEQUENCE [LARGE SCALE GENOMIC DNA]</scope>
    <source>
        <strain evidence="11">FD-172 SS1</strain>
    </source>
</reference>
<dbReference type="OrthoDB" id="2019149at2759"/>
<evidence type="ECO:0000256" key="5">
    <source>
        <dbReference type="ARBA" id="ARBA00023085"/>
    </source>
</evidence>
<dbReference type="HOGENOM" id="CLU_012243_1_1_1"/>
<evidence type="ECO:0000313" key="11">
    <source>
        <dbReference type="Proteomes" id="UP000027195"/>
    </source>
</evidence>
<dbReference type="UniPathway" id="UPA00545">
    <property type="reaction ID" value="UER00823"/>
</dbReference>
<dbReference type="EMBL" id="KL198130">
    <property type="protein sequence ID" value="KDQ06592.1"/>
    <property type="molecule type" value="Genomic_DNA"/>
</dbReference>
<keyword evidence="5 8" id="KW-0063">Aspartyl esterase</keyword>
<comment type="subcellular location">
    <subcellularLocation>
        <location evidence="8">Secreted</location>
    </subcellularLocation>
</comment>
<dbReference type="GO" id="GO:0045490">
    <property type="term" value="P:pectin catabolic process"/>
    <property type="evidence" value="ECO:0007669"/>
    <property type="project" value="UniProtKB-UniRule"/>
</dbReference>
<feature type="domain" description="Pectinesterase catalytic" evidence="9">
    <location>
        <begin position="128"/>
        <end position="379"/>
    </location>
</feature>
<dbReference type="InterPro" id="IPR012334">
    <property type="entry name" value="Pectin_lyas_fold"/>
</dbReference>
<keyword evidence="8" id="KW-0961">Cell wall biogenesis/degradation</keyword>
<proteinExistence type="inferred from homology"/>
<dbReference type="AlphaFoldDB" id="A0A067M3Y1"/>
<comment type="similarity">
    <text evidence="2">Belongs to the pectinesterase family.</text>
</comment>
<dbReference type="InterPro" id="IPR011050">
    <property type="entry name" value="Pectin_lyase_fold/virulence"/>
</dbReference>
<dbReference type="Gene3D" id="2.160.20.10">
    <property type="entry name" value="Single-stranded right-handed beta-helix, Pectin lyase-like"/>
    <property type="match status" value="1"/>
</dbReference>
<dbReference type="STRING" id="930990.A0A067M3Y1"/>
<comment type="catalytic activity">
    <reaction evidence="6 8">
        <text>[(1-&gt;4)-alpha-D-galacturonosyl methyl ester](n) + n H2O = [(1-&gt;4)-alpha-D-galacturonosyl](n) + n methanol + n H(+)</text>
        <dbReference type="Rhea" id="RHEA:22380"/>
        <dbReference type="Rhea" id="RHEA-COMP:14570"/>
        <dbReference type="Rhea" id="RHEA-COMP:14573"/>
        <dbReference type="ChEBI" id="CHEBI:15377"/>
        <dbReference type="ChEBI" id="CHEBI:15378"/>
        <dbReference type="ChEBI" id="CHEBI:17790"/>
        <dbReference type="ChEBI" id="CHEBI:140522"/>
        <dbReference type="ChEBI" id="CHEBI:140523"/>
        <dbReference type="EC" id="3.1.1.11"/>
    </reaction>
</comment>
<evidence type="ECO:0000256" key="3">
    <source>
        <dbReference type="ARBA" id="ARBA00013229"/>
    </source>
</evidence>
<accession>A0A067M3Y1</accession>
<comment type="function">
    <text evidence="8">Involved in maceration and soft-rotting of plant tissue.</text>
</comment>
<dbReference type="InterPro" id="IPR000070">
    <property type="entry name" value="Pectinesterase_cat"/>
</dbReference>
<evidence type="ECO:0000256" key="7">
    <source>
        <dbReference type="PROSITE-ProRule" id="PRU10040"/>
    </source>
</evidence>
<dbReference type="PANTHER" id="PTHR31321">
    <property type="entry name" value="ACYL-COA THIOESTER HYDROLASE YBHC-RELATED"/>
    <property type="match status" value="1"/>
</dbReference>
<evidence type="ECO:0000256" key="8">
    <source>
        <dbReference type="RuleBase" id="RU000589"/>
    </source>
</evidence>
<evidence type="ECO:0000313" key="10">
    <source>
        <dbReference type="EMBL" id="KDQ06592.1"/>
    </source>
</evidence>
<evidence type="ECO:0000256" key="4">
    <source>
        <dbReference type="ARBA" id="ARBA00022801"/>
    </source>
</evidence>
<keyword evidence="11" id="KW-1185">Reference proteome</keyword>
<dbReference type="EC" id="3.1.1.11" evidence="3 8"/>
<keyword evidence="4 8" id="KW-0378">Hydrolase</keyword>
<gene>
    <name evidence="10" type="ORF">BOTBODRAFT_167952</name>
</gene>
<evidence type="ECO:0000256" key="2">
    <source>
        <dbReference type="ARBA" id="ARBA00008891"/>
    </source>
</evidence>
<evidence type="ECO:0000259" key="9">
    <source>
        <dbReference type="Pfam" id="PF01095"/>
    </source>
</evidence>
<keyword evidence="8" id="KW-0964">Secreted</keyword>
<feature type="active site" evidence="7">
    <location>
        <position position="267"/>
    </location>
</feature>
<protein>
    <recommendedName>
        <fullName evidence="3 8">Pectinesterase</fullName>
        <ecNumber evidence="3 8">3.1.1.11</ecNumber>
    </recommendedName>
</protein>
<dbReference type="InterPro" id="IPR033131">
    <property type="entry name" value="Pectinesterase_Asp_AS"/>
</dbReference>
<evidence type="ECO:0000256" key="1">
    <source>
        <dbReference type="ARBA" id="ARBA00005184"/>
    </source>
</evidence>
<evidence type="ECO:0000256" key="6">
    <source>
        <dbReference type="ARBA" id="ARBA00047928"/>
    </source>
</evidence>
<dbReference type="SUPFAM" id="SSF51126">
    <property type="entry name" value="Pectin lyase-like"/>
    <property type="match status" value="1"/>
</dbReference>